<evidence type="ECO:0000256" key="2">
    <source>
        <dbReference type="ARBA" id="ARBA00007613"/>
    </source>
</evidence>
<dbReference type="AlphaFoldDB" id="A0A5C1I3Q1"/>
<keyword evidence="3" id="KW-0813">Transport</keyword>
<dbReference type="GO" id="GO:0009279">
    <property type="term" value="C:cell outer membrane"/>
    <property type="evidence" value="ECO:0007669"/>
    <property type="project" value="UniProtKB-SubCell"/>
</dbReference>
<evidence type="ECO:0000313" key="10">
    <source>
        <dbReference type="Proteomes" id="UP000251402"/>
    </source>
</evidence>
<organism evidence="9 10">
    <name type="scientific">Mucilaginibacter rubeus</name>
    <dbReference type="NCBI Taxonomy" id="2027860"/>
    <lineage>
        <taxon>Bacteria</taxon>
        <taxon>Pseudomonadati</taxon>
        <taxon>Bacteroidota</taxon>
        <taxon>Sphingobacteriia</taxon>
        <taxon>Sphingobacteriales</taxon>
        <taxon>Sphingobacteriaceae</taxon>
        <taxon>Mucilaginibacter</taxon>
    </lineage>
</organism>
<name>A0A5C1I3Q1_9SPHI</name>
<dbReference type="GO" id="GO:0015288">
    <property type="term" value="F:porin activity"/>
    <property type="evidence" value="ECO:0007669"/>
    <property type="project" value="TreeGrafter"/>
</dbReference>
<proteinExistence type="inferred from homology"/>
<evidence type="ECO:0000256" key="1">
    <source>
        <dbReference type="ARBA" id="ARBA00004442"/>
    </source>
</evidence>
<dbReference type="GO" id="GO:0015562">
    <property type="term" value="F:efflux transmembrane transporter activity"/>
    <property type="evidence" value="ECO:0007669"/>
    <property type="project" value="InterPro"/>
</dbReference>
<keyword evidence="8" id="KW-0732">Signal</keyword>
<dbReference type="GO" id="GO:1990281">
    <property type="term" value="C:efflux pump complex"/>
    <property type="evidence" value="ECO:0007669"/>
    <property type="project" value="TreeGrafter"/>
</dbReference>
<protein>
    <submittedName>
        <fullName evidence="9">TolC family protein</fullName>
    </submittedName>
</protein>
<comment type="subcellular location">
    <subcellularLocation>
        <location evidence="1">Cell outer membrane</location>
    </subcellularLocation>
</comment>
<evidence type="ECO:0000256" key="5">
    <source>
        <dbReference type="ARBA" id="ARBA00022692"/>
    </source>
</evidence>
<sequence length="456" mass="50756">MNMTTPNNKTNHLKLLKQVLRPLLRGSIALIVLSLPFAASAQDRTLTLDEAIKLGLENSKTLKLSNSKVEQAISEYNQAKDEALPTGKVSYGYNHAEIPANRLALGESSFNLPNRADAYLGILTLNQTIFAGGKLKYARQSTDLLTQVARLDIENDKDQIVYDIISSYYNLYKVLQSKKVVTQNLTTVDGQIKQAQRFFEQGLVTKNDVLRFQLQRSNIEVNGVDLETNRRIINYNLNVLLGLPEGTQLNIDQITEADRQVAPLTAYLDTAMAVRPEFKQFALRSRVAETNIKSIKANELPTLGASVAGYYVDVNANPIPKSGNFITPLSAGLTLSWNFSSLWTNKNKVKEAQIQSQQVDINKSITTDRVKDEVNQSYQNYTQALEKIKLLQTAIDQAGENNKILESKYKSNIASATDRADAETLLYQAQINLELAKADAGLAYYTLQKSTGKINK</sequence>
<dbReference type="OrthoDB" id="916581at2"/>
<dbReference type="PANTHER" id="PTHR30026">
    <property type="entry name" value="OUTER MEMBRANE PROTEIN TOLC"/>
    <property type="match status" value="1"/>
</dbReference>
<evidence type="ECO:0000256" key="8">
    <source>
        <dbReference type="SAM" id="SignalP"/>
    </source>
</evidence>
<dbReference type="EMBL" id="CP043450">
    <property type="protein sequence ID" value="QEM12872.1"/>
    <property type="molecule type" value="Genomic_DNA"/>
</dbReference>
<evidence type="ECO:0000256" key="7">
    <source>
        <dbReference type="ARBA" id="ARBA00023237"/>
    </source>
</evidence>
<comment type="similarity">
    <text evidence="2">Belongs to the outer membrane factor (OMF) (TC 1.B.17) family.</text>
</comment>
<keyword evidence="7" id="KW-0998">Cell outer membrane</keyword>
<evidence type="ECO:0000256" key="6">
    <source>
        <dbReference type="ARBA" id="ARBA00023136"/>
    </source>
</evidence>
<keyword evidence="10" id="KW-1185">Reference proteome</keyword>
<accession>A0A5C1I3Q1</accession>
<keyword evidence="4" id="KW-1134">Transmembrane beta strand</keyword>
<evidence type="ECO:0000313" key="9">
    <source>
        <dbReference type="EMBL" id="QEM12872.1"/>
    </source>
</evidence>
<keyword evidence="5" id="KW-0812">Transmembrane</keyword>
<gene>
    <name evidence="9" type="ORF">DEO27_023625</name>
</gene>
<dbReference type="Pfam" id="PF02321">
    <property type="entry name" value="OEP"/>
    <property type="match status" value="2"/>
</dbReference>
<dbReference type="Proteomes" id="UP000251402">
    <property type="component" value="Chromosome"/>
</dbReference>
<feature type="chain" id="PRO_5022992400" evidence="8">
    <location>
        <begin position="42"/>
        <end position="456"/>
    </location>
</feature>
<keyword evidence="6" id="KW-0472">Membrane</keyword>
<dbReference type="KEGG" id="mrub:DEO27_023625"/>
<evidence type="ECO:0000256" key="3">
    <source>
        <dbReference type="ARBA" id="ARBA00022448"/>
    </source>
</evidence>
<dbReference type="Gene3D" id="1.20.1600.10">
    <property type="entry name" value="Outer membrane efflux proteins (OEP)"/>
    <property type="match status" value="1"/>
</dbReference>
<reference evidence="9" key="1">
    <citation type="submission" date="2019-08" db="EMBL/GenBank/DDBJ databases">
        <title>Comparative genome analysis confer to the adaptation heavy metal polluted environment.</title>
        <authorList>
            <person name="Li Y."/>
        </authorList>
    </citation>
    <scope>NUCLEOTIDE SEQUENCE [LARGE SCALE GENOMIC DNA]</scope>
    <source>
        <strain evidence="9">P1</strain>
    </source>
</reference>
<dbReference type="PANTHER" id="PTHR30026:SF20">
    <property type="entry name" value="OUTER MEMBRANE PROTEIN TOLC"/>
    <property type="match status" value="1"/>
</dbReference>
<evidence type="ECO:0000256" key="4">
    <source>
        <dbReference type="ARBA" id="ARBA00022452"/>
    </source>
</evidence>
<dbReference type="SUPFAM" id="SSF56954">
    <property type="entry name" value="Outer membrane efflux proteins (OEP)"/>
    <property type="match status" value="1"/>
</dbReference>
<feature type="signal peptide" evidence="8">
    <location>
        <begin position="1"/>
        <end position="41"/>
    </location>
</feature>
<dbReference type="InterPro" id="IPR051906">
    <property type="entry name" value="TolC-like"/>
</dbReference>
<dbReference type="InterPro" id="IPR003423">
    <property type="entry name" value="OMP_efflux"/>
</dbReference>